<accession>A0A4Y2TZL6</accession>
<protein>
    <submittedName>
        <fullName evidence="1">Uncharacterized protein</fullName>
    </submittedName>
</protein>
<keyword evidence="2" id="KW-1185">Reference proteome</keyword>
<sequence>MNKFQVPLQKEIHRGQILLTWQCTQCCLFQSSFISFSFYQLILECILHQRLFSSRLYRVLRYEQVSGASTERNPPGGDPVNTMLPLQPYHLLTTVPSREVPRTMADFDNMRPDASKIVLRLLPLPNVANTTSHQHCHACLNRF</sequence>
<reference evidence="1 2" key="1">
    <citation type="journal article" date="2019" name="Sci. Rep.">
        <title>Orb-weaving spider Araneus ventricosus genome elucidates the spidroin gene catalogue.</title>
        <authorList>
            <person name="Kono N."/>
            <person name="Nakamura H."/>
            <person name="Ohtoshi R."/>
            <person name="Moran D.A.P."/>
            <person name="Shinohara A."/>
            <person name="Yoshida Y."/>
            <person name="Fujiwara M."/>
            <person name="Mori M."/>
            <person name="Tomita M."/>
            <person name="Arakawa K."/>
        </authorList>
    </citation>
    <scope>NUCLEOTIDE SEQUENCE [LARGE SCALE GENOMIC DNA]</scope>
</reference>
<organism evidence="1 2">
    <name type="scientific">Araneus ventricosus</name>
    <name type="common">Orbweaver spider</name>
    <name type="synonym">Epeira ventricosa</name>
    <dbReference type="NCBI Taxonomy" id="182803"/>
    <lineage>
        <taxon>Eukaryota</taxon>
        <taxon>Metazoa</taxon>
        <taxon>Ecdysozoa</taxon>
        <taxon>Arthropoda</taxon>
        <taxon>Chelicerata</taxon>
        <taxon>Arachnida</taxon>
        <taxon>Araneae</taxon>
        <taxon>Araneomorphae</taxon>
        <taxon>Entelegynae</taxon>
        <taxon>Araneoidea</taxon>
        <taxon>Araneidae</taxon>
        <taxon>Araneus</taxon>
    </lineage>
</organism>
<dbReference type="EMBL" id="BGPR01032555">
    <property type="protein sequence ID" value="GBO06135.1"/>
    <property type="molecule type" value="Genomic_DNA"/>
</dbReference>
<proteinExistence type="predicted"/>
<gene>
    <name evidence="1" type="ORF">AVEN_55240_1</name>
</gene>
<dbReference type="Proteomes" id="UP000499080">
    <property type="component" value="Unassembled WGS sequence"/>
</dbReference>
<dbReference type="AlphaFoldDB" id="A0A4Y2TZL6"/>
<evidence type="ECO:0000313" key="2">
    <source>
        <dbReference type="Proteomes" id="UP000499080"/>
    </source>
</evidence>
<comment type="caution">
    <text evidence="1">The sequence shown here is derived from an EMBL/GenBank/DDBJ whole genome shotgun (WGS) entry which is preliminary data.</text>
</comment>
<evidence type="ECO:0000313" key="1">
    <source>
        <dbReference type="EMBL" id="GBO06135.1"/>
    </source>
</evidence>
<name>A0A4Y2TZL6_ARAVE</name>